<proteinExistence type="predicted"/>
<feature type="compositionally biased region" description="Basic and acidic residues" evidence="1">
    <location>
        <begin position="60"/>
        <end position="74"/>
    </location>
</feature>
<dbReference type="EMBL" id="QJKJ01007701">
    <property type="protein sequence ID" value="RDX82191.1"/>
    <property type="molecule type" value="Genomic_DNA"/>
</dbReference>
<feature type="region of interest" description="Disordered" evidence="1">
    <location>
        <begin position="42"/>
        <end position="105"/>
    </location>
</feature>
<accession>A0A371FV83</accession>
<gene>
    <name evidence="2" type="ORF">CR513_37045</name>
</gene>
<protein>
    <submittedName>
        <fullName evidence="2">Uncharacterized protein</fullName>
    </submittedName>
</protein>
<keyword evidence="3" id="KW-1185">Reference proteome</keyword>
<feature type="non-terminal residue" evidence="2">
    <location>
        <position position="136"/>
    </location>
</feature>
<evidence type="ECO:0000313" key="2">
    <source>
        <dbReference type="EMBL" id="RDX82191.1"/>
    </source>
</evidence>
<sequence length="136" mass="15243">MVLLKSGKKNNTYVLDMPHTYKGSHIFHVSDLSSFSGDLDSNVRSNSFQEGEPDTNLDNIQKDIGEKKARDNKTPKGPMTRGRLRKLHKEKLRGLEDSGPSPSPSLAIYTTSTLIKLSQDLLQISFVIIFLLKEKV</sequence>
<evidence type="ECO:0000313" key="3">
    <source>
        <dbReference type="Proteomes" id="UP000257109"/>
    </source>
</evidence>
<name>A0A371FV83_MUCPR</name>
<feature type="compositionally biased region" description="Basic residues" evidence="1">
    <location>
        <begin position="82"/>
        <end position="91"/>
    </location>
</feature>
<dbReference type="AlphaFoldDB" id="A0A371FV83"/>
<reference evidence="2" key="1">
    <citation type="submission" date="2018-05" db="EMBL/GenBank/DDBJ databases">
        <title>Draft genome of Mucuna pruriens seed.</title>
        <authorList>
            <person name="Nnadi N.E."/>
            <person name="Vos R."/>
            <person name="Hasami M.H."/>
            <person name="Devisetty U.K."/>
            <person name="Aguiy J.C."/>
        </authorList>
    </citation>
    <scope>NUCLEOTIDE SEQUENCE [LARGE SCALE GENOMIC DNA]</scope>
    <source>
        <strain evidence="2">JCA_2017</strain>
    </source>
</reference>
<feature type="non-terminal residue" evidence="2">
    <location>
        <position position="1"/>
    </location>
</feature>
<evidence type="ECO:0000256" key="1">
    <source>
        <dbReference type="SAM" id="MobiDB-lite"/>
    </source>
</evidence>
<organism evidence="2 3">
    <name type="scientific">Mucuna pruriens</name>
    <name type="common">Velvet bean</name>
    <name type="synonym">Dolichos pruriens</name>
    <dbReference type="NCBI Taxonomy" id="157652"/>
    <lineage>
        <taxon>Eukaryota</taxon>
        <taxon>Viridiplantae</taxon>
        <taxon>Streptophyta</taxon>
        <taxon>Embryophyta</taxon>
        <taxon>Tracheophyta</taxon>
        <taxon>Spermatophyta</taxon>
        <taxon>Magnoliopsida</taxon>
        <taxon>eudicotyledons</taxon>
        <taxon>Gunneridae</taxon>
        <taxon>Pentapetalae</taxon>
        <taxon>rosids</taxon>
        <taxon>fabids</taxon>
        <taxon>Fabales</taxon>
        <taxon>Fabaceae</taxon>
        <taxon>Papilionoideae</taxon>
        <taxon>50 kb inversion clade</taxon>
        <taxon>NPAAA clade</taxon>
        <taxon>indigoferoid/millettioid clade</taxon>
        <taxon>Phaseoleae</taxon>
        <taxon>Mucuna</taxon>
    </lineage>
</organism>
<comment type="caution">
    <text evidence="2">The sequence shown here is derived from an EMBL/GenBank/DDBJ whole genome shotgun (WGS) entry which is preliminary data.</text>
</comment>
<dbReference type="Proteomes" id="UP000257109">
    <property type="component" value="Unassembled WGS sequence"/>
</dbReference>